<dbReference type="Gene3D" id="3.30.365.10">
    <property type="entry name" value="Aldehyde oxidase/xanthine dehydrogenase, molybdopterin binding domain"/>
    <property type="match status" value="3"/>
</dbReference>
<gene>
    <name evidence="2" type="ORF">FAK_32730</name>
</gene>
<evidence type="ECO:0000259" key="1">
    <source>
        <dbReference type="SMART" id="SM01008"/>
    </source>
</evidence>
<name>A0AAU9EIB0_9BACT</name>
<dbReference type="RefSeq" id="WP_338601703.1">
    <property type="nucleotide sequence ID" value="NZ_AP028679.1"/>
</dbReference>
<dbReference type="AlphaFoldDB" id="A0AAU9EIB0"/>
<keyword evidence="3" id="KW-1185">Reference proteome</keyword>
<dbReference type="InterPro" id="IPR008274">
    <property type="entry name" value="AldOxase/xan_DH_MoCoBD1"/>
</dbReference>
<reference evidence="3" key="1">
    <citation type="journal article" date="2023" name="Arch. Microbiol.">
        <title>Desulfoferula mesophilus gen. nov. sp. nov., a mesophilic sulfate-reducing bacterium isolated from a brackish lake sediment.</title>
        <authorList>
            <person name="Watanabe T."/>
            <person name="Yabe T."/>
            <person name="Tsuji J.M."/>
            <person name="Fukui M."/>
        </authorList>
    </citation>
    <scope>NUCLEOTIDE SEQUENCE [LARGE SCALE GENOMIC DNA]</scope>
    <source>
        <strain evidence="3">12FAK</strain>
    </source>
</reference>
<dbReference type="Gene3D" id="3.90.1170.50">
    <property type="entry name" value="Aldehyde oxidase/xanthine dehydrogenase, a/b hammerhead"/>
    <property type="match status" value="1"/>
</dbReference>
<dbReference type="SUPFAM" id="SSF56003">
    <property type="entry name" value="Molybdenum cofactor-binding domain"/>
    <property type="match status" value="1"/>
</dbReference>
<dbReference type="Pfam" id="PF02738">
    <property type="entry name" value="MoCoBD_1"/>
    <property type="match status" value="1"/>
</dbReference>
<dbReference type="InterPro" id="IPR036856">
    <property type="entry name" value="Ald_Oxase/Xan_DH_a/b_sf"/>
</dbReference>
<dbReference type="PANTHER" id="PTHR11908">
    <property type="entry name" value="XANTHINE DEHYDROGENASE"/>
    <property type="match status" value="1"/>
</dbReference>
<dbReference type="InterPro" id="IPR016208">
    <property type="entry name" value="Ald_Oxase/xanthine_DH-like"/>
</dbReference>
<evidence type="ECO:0000313" key="3">
    <source>
        <dbReference type="Proteomes" id="UP001366166"/>
    </source>
</evidence>
<dbReference type="GO" id="GO:0016491">
    <property type="term" value="F:oxidoreductase activity"/>
    <property type="evidence" value="ECO:0007669"/>
    <property type="project" value="InterPro"/>
</dbReference>
<sequence>MNHDYIGKAMPRYDARGQVNGQACYVDDIKLPGMKCVKVLRSPVHKGVIRRLDFGKAMSVPGVVGFITAQDIPGKNAFGRFQDMPVLAPDNRVRYQGEPIAAVVAADEDTALEALALAELDIEEQTPVFDMFEAMKPDAPLVRHDSTSNLWVHYPPDITEVTMIKGQVDEGMAQADQVIEGRYSTGMQDHAPMEPNVSVAHHDEMGRLVIHTVSQTIYAHLGMLCNILAMPMSQIRYIGGRVGGAFGGKNDIHTDHIAALAVLKFGHPVKYRLTREEDLQFTTKRGAFVLEFKTGVKKDGRLTACRIDIWHDTGAYAGMSPYGLEKCAMFAPGSYDYPHIKVTARTIFTNRPISSSMRGFSVINGQLASEIHMNRVAEALGMDPWELRFLNAWRDGDQGVTGYKVRGAGALEAMKKAAELAGVKLPDRLMSMSSRGRQAS</sequence>
<evidence type="ECO:0000313" key="2">
    <source>
        <dbReference type="EMBL" id="BEQ16207.1"/>
    </source>
</evidence>
<dbReference type="Pfam" id="PF01315">
    <property type="entry name" value="Ald_Xan_dh_C"/>
    <property type="match status" value="1"/>
</dbReference>
<dbReference type="GO" id="GO:0005506">
    <property type="term" value="F:iron ion binding"/>
    <property type="evidence" value="ECO:0007669"/>
    <property type="project" value="InterPro"/>
</dbReference>
<accession>A0AAU9EIB0</accession>
<feature type="domain" description="Aldehyde oxidase/xanthine dehydrogenase a/b hammerhead" evidence="1">
    <location>
        <begin position="20"/>
        <end position="126"/>
    </location>
</feature>
<dbReference type="KEGG" id="dmp:FAK_32730"/>
<dbReference type="InterPro" id="IPR000674">
    <property type="entry name" value="Ald_Oxase/Xan_DH_a/b"/>
</dbReference>
<protein>
    <submittedName>
        <fullName evidence="2">Dehydrogenase</fullName>
    </submittedName>
</protein>
<dbReference type="Proteomes" id="UP001366166">
    <property type="component" value="Chromosome"/>
</dbReference>
<proteinExistence type="predicted"/>
<organism evidence="2 3">
    <name type="scientific">Desulfoferula mesophila</name>
    <dbReference type="NCBI Taxonomy" id="3058419"/>
    <lineage>
        <taxon>Bacteria</taxon>
        <taxon>Pseudomonadati</taxon>
        <taxon>Thermodesulfobacteriota</taxon>
        <taxon>Desulfarculia</taxon>
        <taxon>Desulfarculales</taxon>
        <taxon>Desulfarculaceae</taxon>
        <taxon>Desulfoferula</taxon>
    </lineage>
</organism>
<dbReference type="EMBL" id="AP028679">
    <property type="protein sequence ID" value="BEQ16207.1"/>
    <property type="molecule type" value="Genomic_DNA"/>
</dbReference>
<dbReference type="SMART" id="SM01008">
    <property type="entry name" value="Ald_Xan_dh_C"/>
    <property type="match status" value="1"/>
</dbReference>
<dbReference type="SUPFAM" id="SSF54665">
    <property type="entry name" value="CO dehydrogenase molybdoprotein N-domain-like"/>
    <property type="match status" value="1"/>
</dbReference>
<dbReference type="PANTHER" id="PTHR11908:SF157">
    <property type="entry name" value="XANTHINE DEHYDROGENASE SUBUNIT D-RELATED"/>
    <property type="match status" value="1"/>
</dbReference>
<dbReference type="InterPro" id="IPR037165">
    <property type="entry name" value="AldOxase/xan_DH_Mopterin-bd_sf"/>
</dbReference>